<dbReference type="Proteomes" id="UP000256977">
    <property type="component" value="Unassembled WGS sequence"/>
</dbReference>
<sequence length="32" mass="3614">MFMIKLEESQELMSVSAIQHPGFFGGIRIMGE</sequence>
<organism evidence="1 2">
    <name type="scientific">Cohnella phaseoli</name>
    <dbReference type="NCBI Taxonomy" id="456490"/>
    <lineage>
        <taxon>Bacteria</taxon>
        <taxon>Bacillati</taxon>
        <taxon>Bacillota</taxon>
        <taxon>Bacilli</taxon>
        <taxon>Bacillales</taxon>
        <taxon>Paenibacillaceae</taxon>
        <taxon>Cohnella</taxon>
    </lineage>
</organism>
<reference evidence="1 2" key="1">
    <citation type="submission" date="2018-07" db="EMBL/GenBank/DDBJ databases">
        <title>Genomic Encyclopedia of Type Strains, Phase III (KMG-III): the genomes of soil and plant-associated and newly described type strains.</title>
        <authorList>
            <person name="Whitman W."/>
        </authorList>
    </citation>
    <scope>NUCLEOTIDE SEQUENCE [LARGE SCALE GENOMIC DNA]</scope>
    <source>
        <strain evidence="1 2">CECT 7287</strain>
    </source>
</reference>
<keyword evidence="2" id="KW-1185">Reference proteome</keyword>
<protein>
    <submittedName>
        <fullName evidence="1">Uncharacterized protein</fullName>
    </submittedName>
</protein>
<comment type="caution">
    <text evidence="1">The sequence shown here is derived from an EMBL/GenBank/DDBJ whole genome shotgun (WGS) entry which is preliminary data.</text>
</comment>
<dbReference type="EMBL" id="QRDZ01000008">
    <property type="protein sequence ID" value="RED83226.1"/>
    <property type="molecule type" value="Genomic_DNA"/>
</dbReference>
<dbReference type="AlphaFoldDB" id="A0A3D9KCC1"/>
<gene>
    <name evidence="1" type="ORF">DFP98_10869</name>
</gene>
<proteinExistence type="predicted"/>
<accession>A0A3D9KCC1</accession>
<evidence type="ECO:0000313" key="1">
    <source>
        <dbReference type="EMBL" id="RED83226.1"/>
    </source>
</evidence>
<name>A0A3D9KCC1_9BACL</name>
<evidence type="ECO:0000313" key="2">
    <source>
        <dbReference type="Proteomes" id="UP000256977"/>
    </source>
</evidence>